<feature type="domain" description="SAP" evidence="7">
    <location>
        <begin position="53"/>
        <end position="87"/>
    </location>
</feature>
<dbReference type="PANTHER" id="PTHR23044">
    <property type="entry name" value="3'-5' EXONUCLEASE ERI1-RELATED"/>
    <property type="match status" value="1"/>
</dbReference>
<dbReference type="GO" id="GO:0000175">
    <property type="term" value="F:3'-5'-RNA exonuclease activity"/>
    <property type="evidence" value="ECO:0007669"/>
    <property type="project" value="InterPro"/>
</dbReference>
<dbReference type="Proteomes" id="UP000276133">
    <property type="component" value="Unassembled WGS sequence"/>
</dbReference>
<dbReference type="OrthoDB" id="448399at2759"/>
<dbReference type="FunFam" id="3.30.420.10:FF:000034">
    <property type="entry name" value="3'-5' exoribonuclease 1"/>
    <property type="match status" value="1"/>
</dbReference>
<dbReference type="PANTHER" id="PTHR23044:SF61">
    <property type="entry name" value="3'-5' EXORIBONUCLEASE 1-RELATED"/>
    <property type="match status" value="1"/>
</dbReference>
<gene>
    <name evidence="8" type="ORF">BpHYR1_017623</name>
</gene>
<dbReference type="AlphaFoldDB" id="A0A3M7SEB3"/>
<sequence>MESENTTSKNKNDYDPTWLKGTSAEELIKSESSTKKNFSHPVFKKLSKINGKINDMSLDDLVESLDKLKLDSSGKKEVLVKRLKSYYKESNVEAEKCKYDFIGVIDFEATCTEVQNKNYPHEIIEFPIVLIDMKSFSIVDHFSSYCKPIINPRLSSFCTQLTGITQDKVDEAEDFKTVLKKADEWIESHELGKKFKFAIATDGPWDMQNFLNLQCSHSGIQYPRWAKKWIDVRKLFSNWLGVRRCNIAKMLAYYDLEFEGSQHCGLDDAQNIARVLIHLAKDGCEIKINDHLKKCLTQVGNKNNEPNELEPGQSV</sequence>
<dbReference type="CDD" id="cd06133">
    <property type="entry name" value="ERI-1_3'hExo_like"/>
    <property type="match status" value="1"/>
</dbReference>
<evidence type="ECO:0000313" key="8">
    <source>
        <dbReference type="EMBL" id="RNA33870.1"/>
    </source>
</evidence>
<dbReference type="Pfam" id="PF00929">
    <property type="entry name" value="RNase_T"/>
    <property type="match status" value="1"/>
</dbReference>
<dbReference type="PROSITE" id="PS50800">
    <property type="entry name" value="SAP"/>
    <property type="match status" value="1"/>
</dbReference>
<keyword evidence="2" id="KW-0963">Cytoplasm</keyword>
<dbReference type="InterPro" id="IPR012337">
    <property type="entry name" value="RNaseH-like_sf"/>
</dbReference>
<evidence type="ECO:0000256" key="6">
    <source>
        <dbReference type="ARBA" id="ARBA00023158"/>
    </source>
</evidence>
<dbReference type="SUPFAM" id="SSF53098">
    <property type="entry name" value="Ribonuclease H-like"/>
    <property type="match status" value="1"/>
</dbReference>
<dbReference type="InterPro" id="IPR013520">
    <property type="entry name" value="Ribonucl_H"/>
</dbReference>
<proteinExistence type="predicted"/>
<dbReference type="EMBL" id="REGN01001565">
    <property type="protein sequence ID" value="RNA33870.1"/>
    <property type="molecule type" value="Genomic_DNA"/>
</dbReference>
<dbReference type="GO" id="GO:0031047">
    <property type="term" value="P:regulatory ncRNA-mediated gene silencing"/>
    <property type="evidence" value="ECO:0007669"/>
    <property type="project" value="UniProtKB-KW"/>
</dbReference>
<dbReference type="InterPro" id="IPR036361">
    <property type="entry name" value="SAP_dom_sf"/>
</dbReference>
<organism evidence="8 9">
    <name type="scientific">Brachionus plicatilis</name>
    <name type="common">Marine rotifer</name>
    <name type="synonym">Brachionus muelleri</name>
    <dbReference type="NCBI Taxonomy" id="10195"/>
    <lineage>
        <taxon>Eukaryota</taxon>
        <taxon>Metazoa</taxon>
        <taxon>Spiralia</taxon>
        <taxon>Gnathifera</taxon>
        <taxon>Rotifera</taxon>
        <taxon>Eurotatoria</taxon>
        <taxon>Monogononta</taxon>
        <taxon>Pseudotrocha</taxon>
        <taxon>Ploima</taxon>
        <taxon>Brachionidae</taxon>
        <taxon>Brachionus</taxon>
    </lineage>
</organism>
<dbReference type="SUPFAM" id="SSF68906">
    <property type="entry name" value="SAP domain"/>
    <property type="match status" value="1"/>
</dbReference>
<evidence type="ECO:0000256" key="3">
    <source>
        <dbReference type="ARBA" id="ARBA00022722"/>
    </source>
</evidence>
<dbReference type="Pfam" id="PF02037">
    <property type="entry name" value="SAP"/>
    <property type="match status" value="1"/>
</dbReference>
<dbReference type="SMART" id="SM00513">
    <property type="entry name" value="SAP"/>
    <property type="match status" value="1"/>
</dbReference>
<dbReference type="SMART" id="SM00479">
    <property type="entry name" value="EXOIII"/>
    <property type="match status" value="1"/>
</dbReference>
<keyword evidence="4" id="KW-0378">Hydrolase</keyword>
<accession>A0A3M7SEB3</accession>
<keyword evidence="3" id="KW-0540">Nuclease</keyword>
<comment type="caution">
    <text evidence="8">The sequence shown here is derived from an EMBL/GenBank/DDBJ whole genome shotgun (WGS) entry which is preliminary data.</text>
</comment>
<reference evidence="8 9" key="1">
    <citation type="journal article" date="2018" name="Sci. Rep.">
        <title>Genomic signatures of local adaptation to the degree of environmental predictability in rotifers.</title>
        <authorList>
            <person name="Franch-Gras L."/>
            <person name="Hahn C."/>
            <person name="Garcia-Roger E.M."/>
            <person name="Carmona M.J."/>
            <person name="Serra M."/>
            <person name="Gomez A."/>
        </authorList>
    </citation>
    <scope>NUCLEOTIDE SEQUENCE [LARGE SCALE GENOMIC DNA]</scope>
    <source>
        <strain evidence="8">HYR1</strain>
    </source>
</reference>
<dbReference type="InterPro" id="IPR003034">
    <property type="entry name" value="SAP_dom"/>
</dbReference>
<dbReference type="InterPro" id="IPR051274">
    <property type="entry name" value="3-5_Exoribonuclease"/>
</dbReference>
<dbReference type="STRING" id="10195.A0A3M7SEB3"/>
<dbReference type="GO" id="GO:0005730">
    <property type="term" value="C:nucleolus"/>
    <property type="evidence" value="ECO:0007669"/>
    <property type="project" value="TreeGrafter"/>
</dbReference>
<dbReference type="Gene3D" id="1.10.720.30">
    <property type="entry name" value="SAP domain"/>
    <property type="match status" value="1"/>
</dbReference>
<keyword evidence="9" id="KW-1185">Reference proteome</keyword>
<comment type="subcellular location">
    <subcellularLocation>
        <location evidence="1">Cytoplasm</location>
    </subcellularLocation>
</comment>
<dbReference type="InterPro" id="IPR036397">
    <property type="entry name" value="RNaseH_sf"/>
</dbReference>
<dbReference type="GO" id="GO:0005737">
    <property type="term" value="C:cytoplasm"/>
    <property type="evidence" value="ECO:0007669"/>
    <property type="project" value="UniProtKB-SubCell"/>
</dbReference>
<evidence type="ECO:0000256" key="4">
    <source>
        <dbReference type="ARBA" id="ARBA00022801"/>
    </source>
</evidence>
<dbReference type="GO" id="GO:0003676">
    <property type="term" value="F:nucleic acid binding"/>
    <property type="evidence" value="ECO:0007669"/>
    <property type="project" value="InterPro"/>
</dbReference>
<evidence type="ECO:0000256" key="1">
    <source>
        <dbReference type="ARBA" id="ARBA00004496"/>
    </source>
</evidence>
<evidence type="ECO:0000256" key="5">
    <source>
        <dbReference type="ARBA" id="ARBA00022839"/>
    </source>
</evidence>
<evidence type="ECO:0000256" key="2">
    <source>
        <dbReference type="ARBA" id="ARBA00022490"/>
    </source>
</evidence>
<protein>
    <submittedName>
        <fullName evidence="8">3-5 exoribonuclease 1</fullName>
    </submittedName>
</protein>
<dbReference type="Gene3D" id="3.30.420.10">
    <property type="entry name" value="Ribonuclease H-like superfamily/Ribonuclease H"/>
    <property type="match status" value="1"/>
</dbReference>
<evidence type="ECO:0000313" key="9">
    <source>
        <dbReference type="Proteomes" id="UP000276133"/>
    </source>
</evidence>
<keyword evidence="5" id="KW-0269">Exonuclease</keyword>
<name>A0A3M7SEB3_BRAPC</name>
<dbReference type="InterPro" id="IPR047201">
    <property type="entry name" value="ERI-1_3'hExo-like"/>
</dbReference>
<evidence type="ECO:0000259" key="7">
    <source>
        <dbReference type="PROSITE" id="PS50800"/>
    </source>
</evidence>
<keyword evidence="6" id="KW-0943">RNA-mediated gene silencing</keyword>